<keyword evidence="2" id="KW-0732">Signal</keyword>
<proteinExistence type="predicted"/>
<sequence>MNIHKAIRAVILTLLYLSTVVSISRAQSPTAVPQTTDNSPEIQKQIEELSKKLTETQNKKTSLANQIAYMNNQIQLTSLKIQETGVKITDLTVDIEELGKRIALLESSLTNVSQLLIDRIKATYKSNQISPVAGLFAAEGFSDLISRSKYLQLVQSHDKRLLFEVQVTKSDFMAQKELLEVKKEELFALQKSLEVQSVQLDQQKKDKEYLLQVTANDEKKYQELIASAKAELEAIQAIIAGRGTESKVGDVKTGDRIASVIQGPSCNSSGAHVHFMVTEDGMVKNPFNYLKSGIEFENCSGSSCGSSDGDAFSPSGDWNWPIDPVVKYSQGHGSTWAVAHIPWLPYDFHDGIDINSTSSPNIKAVKDGVLYQGSYTGINGCRLRYVRVEHTDSNIDTLFLHINY</sequence>
<dbReference type="EMBL" id="MGAU01000033">
    <property type="protein sequence ID" value="OGK54395.1"/>
    <property type="molecule type" value="Genomic_DNA"/>
</dbReference>
<keyword evidence="1" id="KW-0175">Coiled coil</keyword>
<reference evidence="3 4" key="1">
    <citation type="journal article" date="2016" name="Nat. Commun.">
        <title>Thousands of microbial genomes shed light on interconnected biogeochemical processes in an aquifer system.</title>
        <authorList>
            <person name="Anantharaman K."/>
            <person name="Brown C.T."/>
            <person name="Hug L.A."/>
            <person name="Sharon I."/>
            <person name="Castelle C.J."/>
            <person name="Probst A.J."/>
            <person name="Thomas B.C."/>
            <person name="Singh A."/>
            <person name="Wilkins M.J."/>
            <person name="Karaoz U."/>
            <person name="Brodie E.L."/>
            <person name="Williams K.H."/>
            <person name="Hubbard S.S."/>
            <person name="Banfield J.F."/>
        </authorList>
    </citation>
    <scope>NUCLEOTIDE SEQUENCE [LARGE SCALE GENOMIC DNA]</scope>
</reference>
<dbReference type="SUPFAM" id="SSF51261">
    <property type="entry name" value="Duplicated hybrid motif"/>
    <property type="match status" value="1"/>
</dbReference>
<evidence type="ECO:0000256" key="2">
    <source>
        <dbReference type="SAM" id="SignalP"/>
    </source>
</evidence>
<dbReference type="Gene3D" id="6.10.250.3150">
    <property type="match status" value="1"/>
</dbReference>
<evidence type="ECO:0008006" key="5">
    <source>
        <dbReference type="Google" id="ProtNLM"/>
    </source>
</evidence>
<accession>A0A1F7JFL1</accession>
<dbReference type="InterPro" id="IPR011055">
    <property type="entry name" value="Dup_hybrid_motif"/>
</dbReference>
<name>A0A1F7JFL1_9BACT</name>
<feature type="signal peptide" evidence="2">
    <location>
        <begin position="1"/>
        <end position="26"/>
    </location>
</feature>
<organism evidence="3 4">
    <name type="scientific">Candidatus Roizmanbacteria bacterium RIFCSPLOWO2_01_FULL_45_11</name>
    <dbReference type="NCBI Taxonomy" id="1802070"/>
    <lineage>
        <taxon>Bacteria</taxon>
        <taxon>Candidatus Roizmaniibacteriota</taxon>
    </lineage>
</organism>
<evidence type="ECO:0000313" key="4">
    <source>
        <dbReference type="Proteomes" id="UP000178486"/>
    </source>
</evidence>
<feature type="coiled-coil region" evidence="1">
    <location>
        <begin position="39"/>
        <end position="66"/>
    </location>
</feature>
<dbReference type="Gene3D" id="2.70.70.10">
    <property type="entry name" value="Glucose Permease (Domain IIA)"/>
    <property type="match status" value="1"/>
</dbReference>
<gene>
    <name evidence="3" type="ORF">A3B56_01735</name>
</gene>
<protein>
    <recommendedName>
        <fullName evidence="5">Peptidase M23 domain-containing protein</fullName>
    </recommendedName>
</protein>
<dbReference type="Proteomes" id="UP000178486">
    <property type="component" value="Unassembled WGS sequence"/>
</dbReference>
<evidence type="ECO:0000256" key="1">
    <source>
        <dbReference type="SAM" id="Coils"/>
    </source>
</evidence>
<feature type="chain" id="PRO_5009529454" description="Peptidase M23 domain-containing protein" evidence="2">
    <location>
        <begin position="27"/>
        <end position="404"/>
    </location>
</feature>
<comment type="caution">
    <text evidence="3">The sequence shown here is derived from an EMBL/GenBank/DDBJ whole genome shotgun (WGS) entry which is preliminary data.</text>
</comment>
<evidence type="ECO:0000313" key="3">
    <source>
        <dbReference type="EMBL" id="OGK54395.1"/>
    </source>
</evidence>
<dbReference type="AlphaFoldDB" id="A0A1F7JFL1"/>